<feature type="compositionally biased region" description="Basic and acidic residues" evidence="7">
    <location>
        <begin position="303"/>
        <end position="317"/>
    </location>
</feature>
<feature type="domain" description="Homeobox" evidence="8">
    <location>
        <begin position="215"/>
        <end position="278"/>
    </location>
</feature>
<evidence type="ECO:0000313" key="9">
    <source>
        <dbReference type="Ensembl" id="ENSCSEP00000018262.1"/>
    </source>
</evidence>
<dbReference type="GO" id="GO:0005634">
    <property type="term" value="C:nucleus"/>
    <property type="evidence" value="ECO:0007669"/>
    <property type="project" value="UniProtKB-SubCell"/>
</dbReference>
<comment type="similarity">
    <text evidence="2">Belongs to the TALE/IRO homeobox family.</text>
</comment>
<dbReference type="PROSITE" id="PS00027">
    <property type="entry name" value="HOMEOBOX_1"/>
    <property type="match status" value="1"/>
</dbReference>
<name>A0A3P8VVA4_CYNSE</name>
<keyword evidence="4 6" id="KW-0371">Homeobox</keyword>
<protein>
    <submittedName>
        <fullName evidence="9">Iroquois homeobox 4b</fullName>
    </submittedName>
</protein>
<sequence>MFIYVKHVTYAVGAGGGGERRASLRRVSSSCYEPRTAQSAPTSQRRALKLRRASRWDEWFDHKARRRCRRIVARHYRAEAAAAAARTLMVTQQAAMAYSQLGYSCPTTPQFLTTSNSLVGCLDSATFPSHAALHSPGHQVTNGPGVGVYSGPYVKSQGYYNTRPSDASALYSRGPPEATDGASSVYVETSQGAAYYPYEHTFGQYTNEKYGYSGSDSASRRKNATRETTSTLKTWLQEHQKNPYPTKGEKIMLAIITRMTLTQVSTWFANARRRLKKENKVTWSPRASKGSDDRGCDDDSDEAEKTFDTRDDTERPEQQSAGLQSDLEDFDLLDSDTSDSEPKPRFLPEDEDANPNSDFVEMELARQTSSNRNETSTLTAIQYQNAPFYPNLDIENANALDASEHPEYPSCMLSSTGSSSPVYPLSMALTKVERRQESPVATLREWVDGVFPGNDDAKQKT</sequence>
<dbReference type="InterPro" id="IPR009057">
    <property type="entry name" value="Homeodomain-like_sf"/>
</dbReference>
<dbReference type="InterPro" id="IPR008422">
    <property type="entry name" value="KN_HD"/>
</dbReference>
<dbReference type="CDD" id="cd00086">
    <property type="entry name" value="homeodomain"/>
    <property type="match status" value="1"/>
</dbReference>
<evidence type="ECO:0000256" key="7">
    <source>
        <dbReference type="SAM" id="MobiDB-lite"/>
    </source>
</evidence>
<evidence type="ECO:0000256" key="5">
    <source>
        <dbReference type="ARBA" id="ARBA00023242"/>
    </source>
</evidence>
<evidence type="ECO:0000256" key="2">
    <source>
        <dbReference type="ARBA" id="ARBA00008446"/>
    </source>
</evidence>
<keyword evidence="10" id="KW-1185">Reference proteome</keyword>
<dbReference type="SUPFAM" id="SSF46689">
    <property type="entry name" value="Homeodomain-like"/>
    <property type="match status" value="1"/>
</dbReference>
<reference evidence="9 10" key="1">
    <citation type="journal article" date="2014" name="Nat. Genet.">
        <title>Whole-genome sequence of a flatfish provides insights into ZW sex chromosome evolution and adaptation to a benthic lifestyle.</title>
        <authorList>
            <person name="Chen S."/>
            <person name="Zhang G."/>
            <person name="Shao C."/>
            <person name="Huang Q."/>
            <person name="Liu G."/>
            <person name="Zhang P."/>
            <person name="Song W."/>
            <person name="An N."/>
            <person name="Chalopin D."/>
            <person name="Volff J.N."/>
            <person name="Hong Y."/>
            <person name="Li Q."/>
            <person name="Sha Z."/>
            <person name="Zhou H."/>
            <person name="Xie M."/>
            <person name="Yu Q."/>
            <person name="Liu Y."/>
            <person name="Xiang H."/>
            <person name="Wang N."/>
            <person name="Wu K."/>
            <person name="Yang C."/>
            <person name="Zhou Q."/>
            <person name="Liao X."/>
            <person name="Yang L."/>
            <person name="Hu Q."/>
            <person name="Zhang J."/>
            <person name="Meng L."/>
            <person name="Jin L."/>
            <person name="Tian Y."/>
            <person name="Lian J."/>
            <person name="Yang J."/>
            <person name="Miao G."/>
            <person name="Liu S."/>
            <person name="Liang Z."/>
            <person name="Yan F."/>
            <person name="Li Y."/>
            <person name="Sun B."/>
            <person name="Zhang H."/>
            <person name="Zhang J."/>
            <person name="Zhu Y."/>
            <person name="Du M."/>
            <person name="Zhao Y."/>
            <person name="Schartl M."/>
            <person name="Tang Q."/>
            <person name="Wang J."/>
        </authorList>
    </citation>
    <scope>NUCLEOTIDE SEQUENCE</scope>
</reference>
<organism evidence="9 10">
    <name type="scientific">Cynoglossus semilaevis</name>
    <name type="common">Tongue sole</name>
    <dbReference type="NCBI Taxonomy" id="244447"/>
    <lineage>
        <taxon>Eukaryota</taxon>
        <taxon>Metazoa</taxon>
        <taxon>Chordata</taxon>
        <taxon>Craniata</taxon>
        <taxon>Vertebrata</taxon>
        <taxon>Euteleostomi</taxon>
        <taxon>Actinopterygii</taxon>
        <taxon>Neopterygii</taxon>
        <taxon>Teleostei</taxon>
        <taxon>Neoteleostei</taxon>
        <taxon>Acanthomorphata</taxon>
        <taxon>Carangaria</taxon>
        <taxon>Pleuronectiformes</taxon>
        <taxon>Pleuronectoidei</taxon>
        <taxon>Cynoglossidae</taxon>
        <taxon>Cynoglossinae</taxon>
        <taxon>Cynoglossus</taxon>
    </lineage>
</organism>
<dbReference type="AlphaFoldDB" id="A0A3P8VVA4"/>
<feature type="compositionally biased region" description="Acidic residues" evidence="7">
    <location>
        <begin position="326"/>
        <end position="339"/>
    </location>
</feature>
<proteinExistence type="inferred from homology"/>
<dbReference type="PANTHER" id="PTHR11211">
    <property type="entry name" value="IROQUOIS-CLASS HOMEODOMAIN PROTEIN IRX"/>
    <property type="match status" value="1"/>
</dbReference>
<dbReference type="InParanoid" id="A0A3P8VVA4"/>
<dbReference type="PROSITE" id="PS50071">
    <property type="entry name" value="HOMEOBOX_2"/>
    <property type="match status" value="1"/>
</dbReference>
<accession>A0A3P8VVA4</accession>
<dbReference type="Proteomes" id="UP000265120">
    <property type="component" value="Chromosome 18"/>
</dbReference>
<evidence type="ECO:0000313" key="10">
    <source>
        <dbReference type="Proteomes" id="UP000265120"/>
    </source>
</evidence>
<feature type="DNA-binding region" description="Homeobox" evidence="6">
    <location>
        <begin position="217"/>
        <end position="279"/>
    </location>
</feature>
<dbReference type="PANTHER" id="PTHR11211:SF16">
    <property type="entry name" value="IROQUOIS-CLASS HOMEODOMAIN PROTEIN IRX-4"/>
    <property type="match status" value="1"/>
</dbReference>
<evidence type="ECO:0000256" key="1">
    <source>
        <dbReference type="ARBA" id="ARBA00004123"/>
    </source>
</evidence>
<dbReference type="Ensembl" id="ENSCSET00000018487.1">
    <property type="protein sequence ID" value="ENSCSEP00000018262.1"/>
    <property type="gene ID" value="ENSCSEG00000011716.1"/>
</dbReference>
<keyword evidence="3 6" id="KW-0238">DNA-binding</keyword>
<feature type="region of interest" description="Disordered" evidence="7">
    <location>
        <begin position="278"/>
        <end position="356"/>
    </location>
</feature>
<keyword evidence="5 6" id="KW-0539">Nucleus</keyword>
<comment type="subcellular location">
    <subcellularLocation>
        <location evidence="1 6">Nucleus</location>
    </subcellularLocation>
</comment>
<evidence type="ECO:0000256" key="3">
    <source>
        <dbReference type="ARBA" id="ARBA00023125"/>
    </source>
</evidence>
<dbReference type="Pfam" id="PF05920">
    <property type="entry name" value="Homeobox_KN"/>
    <property type="match status" value="1"/>
</dbReference>
<dbReference type="InterPro" id="IPR017970">
    <property type="entry name" value="Homeobox_CS"/>
</dbReference>
<reference evidence="9" key="2">
    <citation type="submission" date="2025-08" db="UniProtKB">
        <authorList>
            <consortium name="Ensembl"/>
        </authorList>
    </citation>
    <scope>IDENTIFICATION</scope>
</reference>
<evidence type="ECO:0000259" key="8">
    <source>
        <dbReference type="PROSITE" id="PS50071"/>
    </source>
</evidence>
<dbReference type="InterPro" id="IPR001356">
    <property type="entry name" value="HD"/>
</dbReference>
<dbReference type="FunFam" id="1.10.10.60:FF:000003">
    <property type="entry name" value="Iroquois-class homeobox protein IRX"/>
    <property type="match status" value="1"/>
</dbReference>
<dbReference type="GO" id="GO:0048468">
    <property type="term" value="P:cell development"/>
    <property type="evidence" value="ECO:0007669"/>
    <property type="project" value="TreeGrafter"/>
</dbReference>
<dbReference type="GeneTree" id="ENSGT00940000158596"/>
<evidence type="ECO:0000256" key="4">
    <source>
        <dbReference type="ARBA" id="ARBA00023155"/>
    </source>
</evidence>
<dbReference type="GO" id="GO:0000978">
    <property type="term" value="F:RNA polymerase II cis-regulatory region sequence-specific DNA binding"/>
    <property type="evidence" value="ECO:0007669"/>
    <property type="project" value="TreeGrafter"/>
</dbReference>
<evidence type="ECO:0000256" key="6">
    <source>
        <dbReference type="PROSITE-ProRule" id="PRU00108"/>
    </source>
</evidence>
<reference evidence="9" key="3">
    <citation type="submission" date="2025-09" db="UniProtKB">
        <authorList>
            <consortium name="Ensembl"/>
        </authorList>
    </citation>
    <scope>IDENTIFICATION</scope>
</reference>
<dbReference type="GO" id="GO:0030182">
    <property type="term" value="P:neuron differentiation"/>
    <property type="evidence" value="ECO:0007669"/>
    <property type="project" value="TreeGrafter"/>
</dbReference>
<dbReference type="GO" id="GO:0000981">
    <property type="term" value="F:DNA-binding transcription factor activity, RNA polymerase II-specific"/>
    <property type="evidence" value="ECO:0007669"/>
    <property type="project" value="InterPro"/>
</dbReference>
<dbReference type="SMART" id="SM00389">
    <property type="entry name" value="HOX"/>
    <property type="match status" value="1"/>
</dbReference>
<dbReference type="Gene3D" id="1.10.10.60">
    <property type="entry name" value="Homeodomain-like"/>
    <property type="match status" value="1"/>
</dbReference>
<dbReference type="STRING" id="244447.ENSCSEP00000018262"/>